<dbReference type="AlphaFoldDB" id="A0A6G7PYB1"/>
<proteinExistence type="predicted"/>
<dbReference type="InterPro" id="IPR036390">
    <property type="entry name" value="WH_DNA-bd_sf"/>
</dbReference>
<dbReference type="Gene3D" id="1.10.10.10">
    <property type="entry name" value="Winged helix-like DNA-binding domain superfamily/Winged helix DNA-binding domain"/>
    <property type="match status" value="1"/>
</dbReference>
<reference evidence="1 2" key="1">
    <citation type="submission" date="2020-02" db="EMBL/GenBank/DDBJ databases">
        <title>Genome analysis of Thermosulfuriphilus ammonigenes ST65T, an anaerobic thermophilic chemolithoautotrophic bacterium isolated from a deep-sea hydrothermal vent.</title>
        <authorList>
            <person name="Slobodkina G."/>
            <person name="Allioux M."/>
            <person name="Merkel A."/>
            <person name="Alain K."/>
            <person name="Jebbar M."/>
            <person name="Slobodkin A."/>
        </authorList>
    </citation>
    <scope>NUCLEOTIDE SEQUENCE [LARGE SCALE GENOMIC DNA]</scope>
    <source>
        <strain evidence="1 2">ST65</strain>
    </source>
</reference>
<dbReference type="Pfam" id="PF10007">
    <property type="entry name" value="DUF2250"/>
    <property type="match status" value="1"/>
</dbReference>
<organism evidence="1 2">
    <name type="scientific">Thermosulfuriphilus ammonigenes</name>
    <dbReference type="NCBI Taxonomy" id="1936021"/>
    <lineage>
        <taxon>Bacteria</taxon>
        <taxon>Pseudomonadati</taxon>
        <taxon>Thermodesulfobacteriota</taxon>
        <taxon>Thermodesulfobacteria</taxon>
        <taxon>Thermodesulfobacteriales</taxon>
        <taxon>Thermodesulfobacteriaceae</taxon>
        <taxon>Thermosulfuriphilus</taxon>
    </lineage>
</organism>
<dbReference type="InterPro" id="IPR019254">
    <property type="entry name" value="DUF2250"/>
</dbReference>
<dbReference type="SUPFAM" id="SSF46785">
    <property type="entry name" value="Winged helix' DNA-binding domain"/>
    <property type="match status" value="1"/>
</dbReference>
<dbReference type="RefSeq" id="WP_166032895.1">
    <property type="nucleotide sequence ID" value="NZ_CP048877.1"/>
</dbReference>
<dbReference type="KEGG" id="tav:G4V39_10510"/>
<dbReference type="InterPro" id="IPR036388">
    <property type="entry name" value="WH-like_DNA-bd_sf"/>
</dbReference>
<gene>
    <name evidence="1" type="ORF">G4V39_10510</name>
</gene>
<sequence>MGFEEKLKGLNDQERAIIFDLRQNGPDCAKFISRRLGLELGLTMEILRDLERKAILERVSGTFLKKKGLRRPKHMNHTYYRLTRPMRIFFRRTSLK</sequence>
<dbReference type="EMBL" id="CP048877">
    <property type="protein sequence ID" value="QIJ72679.1"/>
    <property type="molecule type" value="Genomic_DNA"/>
</dbReference>
<protein>
    <submittedName>
        <fullName evidence="1">DUF2250 domain-containing protein</fullName>
    </submittedName>
</protein>
<accession>A0A6G7PYB1</accession>
<keyword evidence="2" id="KW-1185">Reference proteome</keyword>
<dbReference type="Proteomes" id="UP000502179">
    <property type="component" value="Chromosome"/>
</dbReference>
<name>A0A6G7PYB1_9BACT</name>
<evidence type="ECO:0000313" key="1">
    <source>
        <dbReference type="EMBL" id="QIJ72679.1"/>
    </source>
</evidence>
<evidence type="ECO:0000313" key="2">
    <source>
        <dbReference type="Proteomes" id="UP000502179"/>
    </source>
</evidence>